<dbReference type="OrthoDB" id="5984008at2759"/>
<sequence length="148" mass="17303">MDNSTANSVLEMMRMAEFWLNTRGQNTFDVVLGVRYLPPMQSSTLFWHLPDFSFLTVCEELKLGFMVMLAGTTPSSFSVYSSIAKRYLYVPLIDWETSNVYEDEHQQQQQQSLFSISVRPMADEILVDYIRLKQWHQIIYFHDGNNGQ</sequence>
<dbReference type="Proteomes" id="UP000267096">
    <property type="component" value="Unassembled WGS sequence"/>
</dbReference>
<dbReference type="AlphaFoldDB" id="A0A3P6SN27"/>
<evidence type="ECO:0000313" key="2">
    <source>
        <dbReference type="Proteomes" id="UP000267096"/>
    </source>
</evidence>
<proteinExistence type="predicted"/>
<reference evidence="1 2" key="1">
    <citation type="submission" date="2018-11" db="EMBL/GenBank/DDBJ databases">
        <authorList>
            <consortium name="Pathogen Informatics"/>
        </authorList>
    </citation>
    <scope>NUCLEOTIDE SEQUENCE [LARGE SCALE GENOMIC DNA]</scope>
</reference>
<protein>
    <recommendedName>
        <fullName evidence="3">Receptor ligand binding region domain-containing protein</fullName>
    </recommendedName>
</protein>
<keyword evidence="2" id="KW-1185">Reference proteome</keyword>
<gene>
    <name evidence="1" type="ORF">ASIM_LOCUS20021</name>
</gene>
<name>A0A3P6SN27_ANISI</name>
<organism evidence="1 2">
    <name type="scientific">Anisakis simplex</name>
    <name type="common">Herring worm</name>
    <dbReference type="NCBI Taxonomy" id="6269"/>
    <lineage>
        <taxon>Eukaryota</taxon>
        <taxon>Metazoa</taxon>
        <taxon>Ecdysozoa</taxon>
        <taxon>Nematoda</taxon>
        <taxon>Chromadorea</taxon>
        <taxon>Rhabditida</taxon>
        <taxon>Spirurina</taxon>
        <taxon>Ascaridomorpha</taxon>
        <taxon>Ascaridoidea</taxon>
        <taxon>Anisakidae</taxon>
        <taxon>Anisakis</taxon>
        <taxon>Anisakis simplex complex</taxon>
    </lineage>
</organism>
<dbReference type="EMBL" id="UYRR01038507">
    <property type="protein sequence ID" value="VDK73737.1"/>
    <property type="molecule type" value="Genomic_DNA"/>
</dbReference>
<dbReference type="Gene3D" id="3.40.50.2300">
    <property type="match status" value="2"/>
</dbReference>
<accession>A0A3P6SN27</accession>
<evidence type="ECO:0008006" key="3">
    <source>
        <dbReference type="Google" id="ProtNLM"/>
    </source>
</evidence>
<evidence type="ECO:0000313" key="1">
    <source>
        <dbReference type="EMBL" id="VDK73737.1"/>
    </source>
</evidence>